<organism evidence="4 5">
    <name type="scientific">Asticcacaulis biprosthecium C19</name>
    <dbReference type="NCBI Taxonomy" id="715226"/>
    <lineage>
        <taxon>Bacteria</taxon>
        <taxon>Pseudomonadati</taxon>
        <taxon>Pseudomonadota</taxon>
        <taxon>Alphaproteobacteria</taxon>
        <taxon>Caulobacterales</taxon>
        <taxon>Caulobacteraceae</taxon>
        <taxon>Asticcacaulis</taxon>
    </lineage>
</organism>
<dbReference type="HOGENOM" id="CLU_000445_69_17_5"/>
<dbReference type="AlphaFoldDB" id="F4QPK7"/>
<dbReference type="GO" id="GO:0000160">
    <property type="term" value="P:phosphorelay signal transduction system"/>
    <property type="evidence" value="ECO:0007669"/>
    <property type="project" value="InterPro"/>
</dbReference>
<evidence type="ECO:0000256" key="2">
    <source>
        <dbReference type="PROSITE-ProRule" id="PRU00169"/>
    </source>
</evidence>
<feature type="domain" description="Response regulatory" evidence="3">
    <location>
        <begin position="18"/>
        <end position="134"/>
    </location>
</feature>
<evidence type="ECO:0000313" key="5">
    <source>
        <dbReference type="Proteomes" id="UP000006512"/>
    </source>
</evidence>
<protein>
    <submittedName>
        <fullName evidence="4">Response regulator</fullName>
    </submittedName>
</protein>
<dbReference type="SMART" id="SM00448">
    <property type="entry name" value="REC"/>
    <property type="match status" value="1"/>
</dbReference>
<gene>
    <name evidence="4" type="ORF">ABI_26800</name>
</gene>
<dbReference type="CDD" id="cd17580">
    <property type="entry name" value="REC_2_DhkD-like"/>
    <property type="match status" value="1"/>
</dbReference>
<evidence type="ECO:0000313" key="4">
    <source>
        <dbReference type="EMBL" id="EGF91265.1"/>
    </source>
</evidence>
<keyword evidence="1 2" id="KW-0597">Phosphoprotein</keyword>
<reference evidence="5" key="1">
    <citation type="submission" date="2011-03" db="EMBL/GenBank/DDBJ databases">
        <title>Draft genome sequence of Brevundimonas diminuta.</title>
        <authorList>
            <person name="Brown P.J.B."/>
            <person name="Buechlein A."/>
            <person name="Hemmerich C."/>
            <person name="Brun Y.V."/>
        </authorList>
    </citation>
    <scope>NUCLEOTIDE SEQUENCE [LARGE SCALE GENOMIC DNA]</scope>
    <source>
        <strain evidence="5">C19</strain>
    </source>
</reference>
<dbReference type="InterPro" id="IPR050595">
    <property type="entry name" value="Bact_response_regulator"/>
</dbReference>
<dbReference type="PANTHER" id="PTHR44591:SF3">
    <property type="entry name" value="RESPONSE REGULATORY DOMAIN-CONTAINING PROTEIN"/>
    <property type="match status" value="1"/>
</dbReference>
<keyword evidence="5" id="KW-1185">Reference proteome</keyword>
<dbReference type="InterPro" id="IPR001789">
    <property type="entry name" value="Sig_transdc_resp-reg_receiver"/>
</dbReference>
<proteinExistence type="predicted"/>
<sequence>MTKMIITPDRDTELLPLRVLVVDDNVPSAQTLEWTIETFGDEVRSCHDGRTALREAHDFLPDVILLDLAMPGMDGIEVCRQLRKDSSLAGVKIIAQTGHAGPEHKRMTAAAGFDLHLVKPVDPNVLADMLHLLRTNPLRRHR</sequence>
<dbReference type="Gene3D" id="3.40.50.2300">
    <property type="match status" value="1"/>
</dbReference>
<evidence type="ECO:0000256" key="1">
    <source>
        <dbReference type="ARBA" id="ARBA00022553"/>
    </source>
</evidence>
<dbReference type="PANTHER" id="PTHR44591">
    <property type="entry name" value="STRESS RESPONSE REGULATOR PROTEIN 1"/>
    <property type="match status" value="1"/>
</dbReference>
<evidence type="ECO:0000259" key="3">
    <source>
        <dbReference type="PROSITE" id="PS50110"/>
    </source>
</evidence>
<dbReference type="PROSITE" id="PS50110">
    <property type="entry name" value="RESPONSE_REGULATORY"/>
    <property type="match status" value="1"/>
</dbReference>
<name>F4QPK7_9CAUL</name>
<dbReference type="EMBL" id="GL883078">
    <property type="protein sequence ID" value="EGF91265.1"/>
    <property type="molecule type" value="Genomic_DNA"/>
</dbReference>
<dbReference type="InterPro" id="IPR011006">
    <property type="entry name" value="CheY-like_superfamily"/>
</dbReference>
<dbReference type="Pfam" id="PF00072">
    <property type="entry name" value="Response_reg"/>
    <property type="match status" value="1"/>
</dbReference>
<accession>F4QPK7</accession>
<dbReference type="SUPFAM" id="SSF52172">
    <property type="entry name" value="CheY-like"/>
    <property type="match status" value="1"/>
</dbReference>
<dbReference type="STRING" id="715226.ABI_26800"/>
<feature type="modified residue" description="4-aspartylphosphate" evidence="2">
    <location>
        <position position="67"/>
    </location>
</feature>
<dbReference type="OrthoDB" id="5292887at2"/>
<dbReference type="Proteomes" id="UP000006512">
    <property type="component" value="Unassembled WGS sequence"/>
</dbReference>
<dbReference type="eggNOG" id="COG3706">
    <property type="taxonomic scope" value="Bacteria"/>
</dbReference>